<proteinExistence type="predicted"/>
<keyword evidence="2" id="KW-1185">Reference proteome</keyword>
<evidence type="ECO:0000313" key="2">
    <source>
        <dbReference type="Proteomes" id="UP000626244"/>
    </source>
</evidence>
<dbReference type="InterPro" id="IPR018679">
    <property type="entry name" value="DUF2161"/>
</dbReference>
<dbReference type="EMBL" id="BMHB01000001">
    <property type="protein sequence ID" value="GGI11856.1"/>
    <property type="molecule type" value="Genomic_DNA"/>
</dbReference>
<reference evidence="2" key="1">
    <citation type="journal article" date="2019" name="Int. J. Syst. Evol. Microbiol.">
        <title>The Global Catalogue of Microorganisms (GCM) 10K type strain sequencing project: providing services to taxonomists for standard genome sequencing and annotation.</title>
        <authorList>
            <consortium name="The Broad Institute Genomics Platform"/>
            <consortium name="The Broad Institute Genome Sequencing Center for Infectious Disease"/>
            <person name="Wu L."/>
            <person name="Ma J."/>
        </authorList>
    </citation>
    <scope>NUCLEOTIDE SEQUENCE [LARGE SCALE GENOMIC DNA]</scope>
    <source>
        <strain evidence="2">CGMCC 1.14993</strain>
    </source>
</reference>
<dbReference type="InterPro" id="IPR011335">
    <property type="entry name" value="Restrct_endonuc-II-like"/>
</dbReference>
<gene>
    <name evidence="1" type="ORF">GCM10007380_09940</name>
</gene>
<evidence type="ECO:0000313" key="1">
    <source>
        <dbReference type="EMBL" id="GGI11856.1"/>
    </source>
</evidence>
<dbReference type="Proteomes" id="UP000626244">
    <property type="component" value="Unassembled WGS sequence"/>
</dbReference>
<dbReference type="SUPFAM" id="SSF52980">
    <property type="entry name" value="Restriction endonuclease-like"/>
    <property type="match status" value="1"/>
</dbReference>
<dbReference type="RefSeq" id="WP_087999217.1">
    <property type="nucleotide sequence ID" value="NZ_BMHB01000001.1"/>
</dbReference>
<dbReference type="Pfam" id="PF09929">
    <property type="entry name" value="DUF2161"/>
    <property type="match status" value="1"/>
</dbReference>
<dbReference type="AlphaFoldDB" id="A0A8J3AFU7"/>
<accession>A0A8J3AFU7</accession>
<protein>
    <submittedName>
        <fullName evidence="1">Uncharacterized protein</fullName>
    </submittedName>
</protein>
<sequence length="246" mass="28811">MKNKTAKLYEVDLYKPIQNYFIQREYEVYGEVNHCDLIAVKENELIIVELKLNLSVELLIQATKRQRLSENVYIAIPKPNYSLYSKKWKNICYLIRRLELGLIIVSFLKSKGQVEIKITPSHFDRKKSMQMNRNERKRLLDEIKGRNGDHNIGGSNKTKIMTAYKESCIHIACCFERFGPLSPKALRNIGTGKKTLSILNKNYYGWFTRIKRGTYSISELGKKEVKEYPQLVHYYSELIESTSEIK</sequence>
<dbReference type="OrthoDB" id="9795163at2"/>
<name>A0A8J3AFU7_9BACI</name>
<comment type="caution">
    <text evidence="1">The sequence shown here is derived from an EMBL/GenBank/DDBJ whole genome shotgun (WGS) entry which is preliminary data.</text>
</comment>
<organism evidence="1 2">
    <name type="scientific">Gottfriedia solisilvae</name>
    <dbReference type="NCBI Taxonomy" id="1516104"/>
    <lineage>
        <taxon>Bacteria</taxon>
        <taxon>Bacillati</taxon>
        <taxon>Bacillota</taxon>
        <taxon>Bacilli</taxon>
        <taxon>Bacillales</taxon>
        <taxon>Bacillaceae</taxon>
        <taxon>Gottfriedia</taxon>
    </lineage>
</organism>